<evidence type="ECO:0000313" key="1">
    <source>
        <dbReference type="EMBL" id="MCU7694747.1"/>
    </source>
</evidence>
<proteinExistence type="predicted"/>
<dbReference type="RefSeq" id="WP_263038233.1">
    <property type="nucleotide sequence ID" value="NZ_JAOTPL010000013.1"/>
</dbReference>
<keyword evidence="2" id="KW-1185">Reference proteome</keyword>
<reference evidence="1" key="1">
    <citation type="submission" date="2022-10" db="EMBL/GenBank/DDBJ databases">
        <authorList>
            <person name="Kim H.S."/>
            <person name="Kim J.-S."/>
            <person name="Suh M.K."/>
            <person name="Eom M.K."/>
            <person name="Lee J.-S."/>
        </authorList>
    </citation>
    <scope>NUCLEOTIDE SEQUENCE</scope>
    <source>
        <strain evidence="1">LIP-5</strain>
    </source>
</reference>
<organism evidence="1 2">
    <name type="scientific">Haoranjiania flava</name>
    <dbReference type="NCBI Taxonomy" id="1856322"/>
    <lineage>
        <taxon>Bacteria</taxon>
        <taxon>Pseudomonadati</taxon>
        <taxon>Bacteroidota</taxon>
        <taxon>Chitinophagia</taxon>
        <taxon>Chitinophagales</taxon>
        <taxon>Chitinophagaceae</taxon>
        <taxon>Haoranjiania</taxon>
    </lineage>
</organism>
<protein>
    <submittedName>
        <fullName evidence="1">Uncharacterized protein</fullName>
    </submittedName>
</protein>
<comment type="caution">
    <text evidence="1">The sequence shown here is derived from an EMBL/GenBank/DDBJ whole genome shotgun (WGS) entry which is preliminary data.</text>
</comment>
<dbReference type="EMBL" id="JAOTPL010000013">
    <property type="protein sequence ID" value="MCU7694747.1"/>
    <property type="molecule type" value="Genomic_DNA"/>
</dbReference>
<dbReference type="AlphaFoldDB" id="A0AAE3IMH2"/>
<accession>A0AAE3IMH2</accession>
<sequence length="59" mass="6820">MKDITKQVAGAMVVFVQGDKWRFSYISKRKVKNKETNTIEDKKTAPKRLLKVFSKGSCR</sequence>
<name>A0AAE3IMH2_9BACT</name>
<gene>
    <name evidence="1" type="ORF">OD355_09495</name>
</gene>
<dbReference type="Proteomes" id="UP001209317">
    <property type="component" value="Unassembled WGS sequence"/>
</dbReference>
<evidence type="ECO:0000313" key="2">
    <source>
        <dbReference type="Proteomes" id="UP001209317"/>
    </source>
</evidence>